<dbReference type="EMBL" id="JADFTS010000008">
    <property type="protein sequence ID" value="KAF9591975.1"/>
    <property type="molecule type" value="Genomic_DNA"/>
</dbReference>
<dbReference type="InterPro" id="IPR009057">
    <property type="entry name" value="Homeodomain-like_sf"/>
</dbReference>
<organism evidence="4 5">
    <name type="scientific">Coptis chinensis</name>
    <dbReference type="NCBI Taxonomy" id="261450"/>
    <lineage>
        <taxon>Eukaryota</taxon>
        <taxon>Viridiplantae</taxon>
        <taxon>Streptophyta</taxon>
        <taxon>Embryophyta</taxon>
        <taxon>Tracheophyta</taxon>
        <taxon>Spermatophyta</taxon>
        <taxon>Magnoliopsida</taxon>
        <taxon>Ranunculales</taxon>
        <taxon>Ranunculaceae</taxon>
        <taxon>Coptidoideae</taxon>
        <taxon>Coptis</taxon>
    </lineage>
</organism>
<dbReference type="CDD" id="cd00167">
    <property type="entry name" value="SANT"/>
    <property type="match status" value="1"/>
</dbReference>
<evidence type="ECO:0000313" key="4">
    <source>
        <dbReference type="EMBL" id="KAF9591975.1"/>
    </source>
</evidence>
<dbReference type="InterPro" id="IPR001005">
    <property type="entry name" value="SANT/Myb"/>
</dbReference>
<dbReference type="Gene3D" id="3.40.50.720">
    <property type="entry name" value="NAD(P)-binding Rossmann-like Domain"/>
    <property type="match status" value="1"/>
</dbReference>
<dbReference type="GO" id="GO:0016616">
    <property type="term" value="F:oxidoreductase activity, acting on the CH-OH group of donors, NAD or NADP as acceptor"/>
    <property type="evidence" value="ECO:0007669"/>
    <property type="project" value="InterPro"/>
</dbReference>
<name>A0A835H4B3_9MAGN</name>
<gene>
    <name evidence="4" type="ORF">IFM89_010474</name>
</gene>
<reference evidence="4 5" key="1">
    <citation type="submission" date="2020-10" db="EMBL/GenBank/DDBJ databases">
        <title>The Coptis chinensis genome and diversification of protoberbering-type alkaloids.</title>
        <authorList>
            <person name="Wang B."/>
            <person name="Shu S."/>
            <person name="Song C."/>
            <person name="Liu Y."/>
        </authorList>
    </citation>
    <scope>NUCLEOTIDE SEQUENCE [LARGE SCALE GENOMIC DNA]</scope>
    <source>
        <strain evidence="4">HL-2020</strain>
        <tissue evidence="4">Leaf</tissue>
    </source>
</reference>
<dbReference type="InterPro" id="IPR036291">
    <property type="entry name" value="NAD(P)-bd_dom_sf"/>
</dbReference>
<evidence type="ECO:0000256" key="1">
    <source>
        <dbReference type="ARBA" id="ARBA00022723"/>
    </source>
</evidence>
<dbReference type="GO" id="GO:0046872">
    <property type="term" value="F:metal ion binding"/>
    <property type="evidence" value="ECO:0007669"/>
    <property type="project" value="UniProtKB-KW"/>
</dbReference>
<dbReference type="OrthoDB" id="118550at2759"/>
<dbReference type="InterPro" id="IPR047109">
    <property type="entry name" value="CAD-like"/>
</dbReference>
<comment type="caution">
    <text evidence="4">The sequence shown here is derived from an EMBL/GenBank/DDBJ whole genome shotgun (WGS) entry which is preliminary data.</text>
</comment>
<keyword evidence="5" id="KW-1185">Reference proteome</keyword>
<dbReference type="SUPFAM" id="SSF46689">
    <property type="entry name" value="Homeodomain-like"/>
    <property type="match status" value="1"/>
</dbReference>
<dbReference type="Gene3D" id="1.10.10.60">
    <property type="entry name" value="Homeodomain-like"/>
    <property type="match status" value="1"/>
</dbReference>
<dbReference type="SUPFAM" id="SSF51735">
    <property type="entry name" value="NAD(P)-binding Rossmann-fold domains"/>
    <property type="match status" value="1"/>
</dbReference>
<keyword evidence="3" id="KW-0560">Oxidoreductase</keyword>
<evidence type="ECO:0000256" key="2">
    <source>
        <dbReference type="ARBA" id="ARBA00022833"/>
    </source>
</evidence>
<evidence type="ECO:0000256" key="3">
    <source>
        <dbReference type="ARBA" id="ARBA00023002"/>
    </source>
</evidence>
<protein>
    <submittedName>
        <fullName evidence="4">Uncharacterized protein</fullName>
    </submittedName>
</protein>
<keyword evidence="2" id="KW-0862">Zinc</keyword>
<accession>A0A835H4B3</accession>
<proteinExistence type="predicted"/>
<keyword evidence="1" id="KW-0479">Metal-binding</keyword>
<dbReference type="PANTHER" id="PTHR42683">
    <property type="entry name" value="ALDEHYDE REDUCTASE"/>
    <property type="match status" value="1"/>
</dbReference>
<dbReference type="Proteomes" id="UP000631114">
    <property type="component" value="Unassembled WGS sequence"/>
</dbReference>
<evidence type="ECO:0000313" key="5">
    <source>
        <dbReference type="Proteomes" id="UP000631114"/>
    </source>
</evidence>
<feature type="non-terminal residue" evidence="4">
    <location>
        <position position="1"/>
    </location>
</feature>
<sequence>MGTLDGIIDTISVVHPLIPLIGLLKNHGKLVMVGAPEKPLELPVFPLLMGRKLIARSGIGGIKETQEMINFAAKDNITADIELCTKLALTSWSPASNVEAQDRVLELGRDRSYVVDCAQVMESSKEDFERSYFFPVHRWVQILKPGQSVTATQLKEMNTIEDENAPKARKPYTISKQQERWTEEKHKKFLKAWRRLEEHVGTKTTVQIRSHAQKFFSKVYCPSYSTCFYHRYFKWSETMMSHSVNNNIHLFQVPRRRVLVVDREPNPEAGTRETRDEAVENIEGENSDMHTEGENTTMRTELEIPIRRSQGQDENTVTMNICSRAEEVGRDGTLVVREHRSLEPDQVEVVENIVVTALPLVPFVEVVDQVTLSAEPALMSEFEDVHFGFESLLEEIREGELSDDDLFVEETPYFSDRTEG</sequence>
<dbReference type="AlphaFoldDB" id="A0A835H4B3"/>